<dbReference type="InterPro" id="IPR006379">
    <property type="entry name" value="HAD-SF_hydro_IIB"/>
</dbReference>
<dbReference type="SUPFAM" id="SSF56784">
    <property type="entry name" value="HAD-like"/>
    <property type="match status" value="1"/>
</dbReference>
<evidence type="ECO:0000313" key="1">
    <source>
        <dbReference type="EMBL" id="KRM55606.1"/>
    </source>
</evidence>
<dbReference type="CDD" id="cd07516">
    <property type="entry name" value="HAD_Pase"/>
    <property type="match status" value="1"/>
</dbReference>
<dbReference type="NCBIfam" id="TIGR00099">
    <property type="entry name" value="Cof-subfamily"/>
    <property type="match status" value="1"/>
</dbReference>
<proteinExistence type="predicted"/>
<gene>
    <name evidence="1" type="ORF">FC18_GL001224</name>
</gene>
<dbReference type="STRING" id="1291052.FC18_GL001224"/>
<dbReference type="EMBL" id="AYYO01000017">
    <property type="protein sequence ID" value="KRM55606.1"/>
    <property type="molecule type" value="Genomic_DNA"/>
</dbReference>
<dbReference type="RefSeq" id="WP_054679101.1">
    <property type="nucleotide sequence ID" value="NZ_AYYO01000017.1"/>
</dbReference>
<accession>A0A0R1ZUZ6</accession>
<dbReference type="SFLD" id="SFLDG01144">
    <property type="entry name" value="C2.B.4:_PGP_Like"/>
    <property type="match status" value="1"/>
</dbReference>
<dbReference type="PATRIC" id="fig|1291052.5.peg.1242"/>
<dbReference type="GO" id="GO:0016791">
    <property type="term" value="F:phosphatase activity"/>
    <property type="evidence" value="ECO:0007669"/>
    <property type="project" value="TreeGrafter"/>
</dbReference>
<keyword evidence="2" id="KW-1185">Reference proteome</keyword>
<dbReference type="Gene3D" id="3.30.1240.10">
    <property type="match status" value="1"/>
</dbReference>
<evidence type="ECO:0000313" key="2">
    <source>
        <dbReference type="Proteomes" id="UP000051679"/>
    </source>
</evidence>
<dbReference type="Gene3D" id="3.40.50.1000">
    <property type="entry name" value="HAD superfamily/HAD-like"/>
    <property type="match status" value="1"/>
</dbReference>
<dbReference type="SFLD" id="SFLDS00003">
    <property type="entry name" value="Haloacid_Dehalogenase"/>
    <property type="match status" value="1"/>
</dbReference>
<keyword evidence="1" id="KW-0378">Hydrolase</keyword>
<dbReference type="PANTHER" id="PTHR10000">
    <property type="entry name" value="PHOSPHOSERINE PHOSPHATASE"/>
    <property type="match status" value="1"/>
</dbReference>
<dbReference type="InterPro" id="IPR036412">
    <property type="entry name" value="HAD-like_sf"/>
</dbReference>
<dbReference type="SFLD" id="SFLDG01140">
    <property type="entry name" value="C2.B:_Phosphomannomutase_and_P"/>
    <property type="match status" value="1"/>
</dbReference>
<dbReference type="Pfam" id="PF08282">
    <property type="entry name" value="Hydrolase_3"/>
    <property type="match status" value="1"/>
</dbReference>
<dbReference type="AlphaFoldDB" id="A0A0R1ZUZ6"/>
<dbReference type="GO" id="GO:0005829">
    <property type="term" value="C:cytosol"/>
    <property type="evidence" value="ECO:0007669"/>
    <property type="project" value="TreeGrafter"/>
</dbReference>
<protein>
    <submittedName>
        <fullName evidence="1">HAD superfamily hydrolase</fullName>
    </submittedName>
</protein>
<dbReference type="PANTHER" id="PTHR10000:SF8">
    <property type="entry name" value="HAD SUPERFAMILY HYDROLASE-LIKE, TYPE 3"/>
    <property type="match status" value="1"/>
</dbReference>
<dbReference type="InterPro" id="IPR000150">
    <property type="entry name" value="Cof"/>
</dbReference>
<name>A0A0R1ZUZ6_9LACO</name>
<organism evidence="1 2">
    <name type="scientific">Lacticaseibacillus sharpeae JCM 1186 = DSM 20505</name>
    <dbReference type="NCBI Taxonomy" id="1291052"/>
    <lineage>
        <taxon>Bacteria</taxon>
        <taxon>Bacillati</taxon>
        <taxon>Bacillota</taxon>
        <taxon>Bacilli</taxon>
        <taxon>Lactobacillales</taxon>
        <taxon>Lactobacillaceae</taxon>
        <taxon>Lacticaseibacillus</taxon>
    </lineage>
</organism>
<dbReference type="GO" id="GO:0000287">
    <property type="term" value="F:magnesium ion binding"/>
    <property type="evidence" value="ECO:0007669"/>
    <property type="project" value="TreeGrafter"/>
</dbReference>
<dbReference type="InterPro" id="IPR023214">
    <property type="entry name" value="HAD_sf"/>
</dbReference>
<sequence>MTDIKLIATDIDDTLLTSHGVISPATVAALKTALAAGIKVVPCSGRPLAGVRRYMDTLGIDGDEQYAITFNGGVVETASGTVIQTLSLSNDLYRRLDAFSTTEKAGYYVLDAASTVFTSNKDVDRYTVVQAWENRAGLYIRTPDEMPADFTPVKAAFVGSTAELDRIEPAVLAAFGDEAYIVRAGKNFLEIMNKDAGKGNGLRALTAALNLTPDQVLVFGDEKNDLPMFDFAGTAVAMGNGSDLAKSHADYVTSSNDEDGIAAALKHLEII</sequence>
<dbReference type="Proteomes" id="UP000051679">
    <property type="component" value="Unassembled WGS sequence"/>
</dbReference>
<dbReference type="OrthoDB" id="9790031at2"/>
<reference evidence="1 2" key="1">
    <citation type="journal article" date="2015" name="Genome Announc.">
        <title>Expanding the biotechnology potential of lactobacilli through comparative genomics of 213 strains and associated genera.</title>
        <authorList>
            <person name="Sun Z."/>
            <person name="Harris H.M."/>
            <person name="McCann A."/>
            <person name="Guo C."/>
            <person name="Argimon S."/>
            <person name="Zhang W."/>
            <person name="Yang X."/>
            <person name="Jeffery I.B."/>
            <person name="Cooney J.C."/>
            <person name="Kagawa T.F."/>
            <person name="Liu W."/>
            <person name="Song Y."/>
            <person name="Salvetti E."/>
            <person name="Wrobel A."/>
            <person name="Rasinkangas P."/>
            <person name="Parkhill J."/>
            <person name="Rea M.C."/>
            <person name="O'Sullivan O."/>
            <person name="Ritari J."/>
            <person name="Douillard F.P."/>
            <person name="Paul Ross R."/>
            <person name="Yang R."/>
            <person name="Briner A.E."/>
            <person name="Felis G.E."/>
            <person name="de Vos W.M."/>
            <person name="Barrangou R."/>
            <person name="Klaenhammer T.R."/>
            <person name="Caufield P.W."/>
            <person name="Cui Y."/>
            <person name="Zhang H."/>
            <person name="O'Toole P.W."/>
        </authorList>
    </citation>
    <scope>NUCLEOTIDE SEQUENCE [LARGE SCALE GENOMIC DNA]</scope>
    <source>
        <strain evidence="1 2">DSM 20505</strain>
    </source>
</reference>
<dbReference type="NCBIfam" id="TIGR01484">
    <property type="entry name" value="HAD-SF-IIB"/>
    <property type="match status" value="1"/>
</dbReference>
<comment type="caution">
    <text evidence="1">The sequence shown here is derived from an EMBL/GenBank/DDBJ whole genome shotgun (WGS) entry which is preliminary data.</text>
</comment>